<dbReference type="AlphaFoldDB" id="A0A016S2J9"/>
<protein>
    <submittedName>
        <fullName evidence="1">Uncharacterized protein</fullName>
    </submittedName>
</protein>
<evidence type="ECO:0000313" key="2">
    <source>
        <dbReference type="Proteomes" id="UP000024635"/>
    </source>
</evidence>
<accession>A0A016S2J9</accession>
<reference evidence="2" key="1">
    <citation type="journal article" date="2015" name="Nat. Genet.">
        <title>The genome and transcriptome of the zoonotic hookworm Ancylostoma ceylanicum identify infection-specific gene families.</title>
        <authorList>
            <person name="Schwarz E.M."/>
            <person name="Hu Y."/>
            <person name="Antoshechkin I."/>
            <person name="Miller M.M."/>
            <person name="Sternberg P.W."/>
            <person name="Aroian R.V."/>
        </authorList>
    </citation>
    <scope>NUCLEOTIDE SEQUENCE</scope>
    <source>
        <strain evidence="2">HY135</strain>
    </source>
</reference>
<name>A0A016S2J9_9BILA</name>
<proteinExistence type="predicted"/>
<dbReference type="EMBL" id="JARK01001644">
    <property type="protein sequence ID" value="EYB84870.1"/>
    <property type="molecule type" value="Genomic_DNA"/>
</dbReference>
<comment type="caution">
    <text evidence="1">The sequence shown here is derived from an EMBL/GenBank/DDBJ whole genome shotgun (WGS) entry which is preliminary data.</text>
</comment>
<keyword evidence="2" id="KW-1185">Reference proteome</keyword>
<dbReference type="Proteomes" id="UP000024635">
    <property type="component" value="Unassembled WGS sequence"/>
</dbReference>
<organism evidence="1 2">
    <name type="scientific">Ancylostoma ceylanicum</name>
    <dbReference type="NCBI Taxonomy" id="53326"/>
    <lineage>
        <taxon>Eukaryota</taxon>
        <taxon>Metazoa</taxon>
        <taxon>Ecdysozoa</taxon>
        <taxon>Nematoda</taxon>
        <taxon>Chromadorea</taxon>
        <taxon>Rhabditida</taxon>
        <taxon>Rhabditina</taxon>
        <taxon>Rhabditomorpha</taxon>
        <taxon>Strongyloidea</taxon>
        <taxon>Ancylostomatidae</taxon>
        <taxon>Ancylostomatinae</taxon>
        <taxon>Ancylostoma</taxon>
    </lineage>
</organism>
<gene>
    <name evidence="1" type="primary">Acey_s0308.g2047</name>
    <name evidence="1" type="ORF">Y032_0308g2047</name>
</gene>
<evidence type="ECO:0000313" key="1">
    <source>
        <dbReference type="EMBL" id="EYB84870.1"/>
    </source>
</evidence>
<sequence length="70" mass="7855">MAVETGRVSNSTVFLTQTREARFEFWFLQTIKGSVTSHITHIRKFDGRLCCPTPGFLGTVNSKAETKSCE</sequence>